<feature type="domain" description="Pyridoxamine 5'-phosphate oxidase N-terminal" evidence="8">
    <location>
        <begin position="34"/>
        <end position="158"/>
    </location>
</feature>
<evidence type="ECO:0000256" key="1">
    <source>
        <dbReference type="ARBA" id="ARBA00007301"/>
    </source>
</evidence>
<feature type="binding site" evidence="6">
    <location>
        <position position="83"/>
    </location>
    <ligand>
        <name>FMN</name>
        <dbReference type="ChEBI" id="CHEBI:58210"/>
    </ligand>
</feature>
<evidence type="ECO:0000259" key="9">
    <source>
        <dbReference type="Pfam" id="PF10590"/>
    </source>
</evidence>
<feature type="binding site" evidence="6">
    <location>
        <position position="194"/>
    </location>
    <ligand>
        <name>FMN</name>
        <dbReference type="ChEBI" id="CHEBI:58210"/>
    </ligand>
</feature>
<dbReference type="InterPro" id="IPR012349">
    <property type="entry name" value="Split_barrel_FMN-bd"/>
</dbReference>
<dbReference type="InterPro" id="IPR019576">
    <property type="entry name" value="Pyridoxamine_oxidase_dimer_C"/>
</dbReference>
<evidence type="ECO:0000256" key="6">
    <source>
        <dbReference type="PIRSR" id="PIRSR000190-2"/>
    </source>
</evidence>
<keyword evidence="3 6" id="KW-0288">FMN</keyword>
<organism evidence="10 11">
    <name type="scientific">Streptomyces mexicanus</name>
    <dbReference type="NCBI Taxonomy" id="178566"/>
    <lineage>
        <taxon>Bacteria</taxon>
        <taxon>Bacillati</taxon>
        <taxon>Actinomycetota</taxon>
        <taxon>Actinomycetes</taxon>
        <taxon>Kitasatosporales</taxon>
        <taxon>Streptomycetaceae</taxon>
        <taxon>Streptomyces</taxon>
    </lineage>
</organism>
<dbReference type="RefSeq" id="WP_159674634.1">
    <property type="nucleotide sequence ID" value="NZ_JACMHY010000021.1"/>
</dbReference>
<reference evidence="10 11" key="1">
    <citation type="submission" date="2020-08" db="EMBL/GenBank/DDBJ databases">
        <title>Whole-Genome Sequence of French Clinical Streptomyces mexicanus Strain Q0842.</title>
        <authorList>
            <person name="Boxberger M."/>
            <person name="La Scola B."/>
        </authorList>
    </citation>
    <scope>NUCLEOTIDE SEQUENCE [LARGE SCALE GENOMIC DNA]</scope>
    <source>
        <strain evidence="10 11">Marseille-Q0842</strain>
    </source>
</reference>
<evidence type="ECO:0000259" key="8">
    <source>
        <dbReference type="Pfam" id="PF01243"/>
    </source>
</evidence>
<feature type="binding site" evidence="6">
    <location>
        <position position="184"/>
    </location>
    <ligand>
        <name>FMN</name>
        <dbReference type="ChEBI" id="CHEBI:58210"/>
    </ligand>
</feature>
<dbReference type="EMBL" id="JACMHY010000021">
    <property type="protein sequence ID" value="MBC2869780.1"/>
    <property type="molecule type" value="Genomic_DNA"/>
</dbReference>
<feature type="binding site" evidence="6">
    <location>
        <begin position="62"/>
        <end position="67"/>
    </location>
    <ligand>
        <name>FMN</name>
        <dbReference type="ChEBI" id="CHEBI:58210"/>
    </ligand>
</feature>
<dbReference type="GO" id="GO:0010181">
    <property type="term" value="F:FMN binding"/>
    <property type="evidence" value="ECO:0007669"/>
    <property type="project" value="UniProtKB-UniRule"/>
</dbReference>
<comment type="similarity">
    <text evidence="1">Belongs to the pyridoxamine 5'-phosphate oxidase family.</text>
</comment>
<dbReference type="SUPFAM" id="SSF50475">
    <property type="entry name" value="FMN-binding split barrel"/>
    <property type="match status" value="1"/>
</dbReference>
<dbReference type="GO" id="GO:0008615">
    <property type="term" value="P:pyridoxine biosynthetic process"/>
    <property type="evidence" value="ECO:0007669"/>
    <property type="project" value="UniProtKB-UniRule"/>
</dbReference>
<dbReference type="InterPro" id="IPR000659">
    <property type="entry name" value="Pyridox_Oxase"/>
</dbReference>
<dbReference type="NCBIfam" id="NF038138">
    <property type="entry name" value="phena_PhzG"/>
    <property type="match status" value="1"/>
</dbReference>
<evidence type="ECO:0000256" key="5">
    <source>
        <dbReference type="NCBIfam" id="TIGR00558"/>
    </source>
</evidence>
<evidence type="ECO:0000256" key="3">
    <source>
        <dbReference type="ARBA" id="ARBA00022643"/>
    </source>
</evidence>
<dbReference type="InterPro" id="IPR053451">
    <property type="entry name" value="Phenazine_biosynth_oxidase"/>
</dbReference>
<keyword evidence="11" id="KW-1185">Reference proteome</keyword>
<dbReference type="Pfam" id="PF10590">
    <property type="entry name" value="PNP_phzG_C"/>
    <property type="match status" value="1"/>
</dbReference>
<dbReference type="PANTHER" id="PTHR10851">
    <property type="entry name" value="PYRIDOXINE-5-PHOSPHATE OXIDASE"/>
    <property type="match status" value="1"/>
</dbReference>
<feature type="domain" description="Pyridoxine 5'-phosphate oxidase dimerisation C-terminal" evidence="9">
    <location>
        <begin position="171"/>
        <end position="211"/>
    </location>
</feature>
<feature type="region of interest" description="Disordered" evidence="7">
    <location>
        <begin position="1"/>
        <end position="27"/>
    </location>
</feature>
<feature type="binding site" evidence="6">
    <location>
        <position position="106"/>
    </location>
    <ligand>
        <name>FMN</name>
        <dbReference type="ChEBI" id="CHEBI:58210"/>
    </ligand>
</feature>
<accession>A0A7X1I7L3</accession>
<dbReference type="EC" id="1.4.3.5" evidence="5"/>
<feature type="binding site" evidence="6">
    <location>
        <position position="84"/>
    </location>
    <ligand>
        <name>FMN</name>
        <dbReference type="ChEBI" id="CHEBI:58210"/>
    </ligand>
</feature>
<gene>
    <name evidence="10" type="primary">phzG</name>
    <name evidence="10" type="ORF">H1R13_33965</name>
</gene>
<comment type="cofactor">
    <cofactor evidence="6">
        <name>FMN</name>
        <dbReference type="ChEBI" id="CHEBI:58210"/>
    </cofactor>
    <text evidence="6">Binds 1 FMN per subunit.</text>
</comment>
<dbReference type="PANTHER" id="PTHR10851:SF0">
    <property type="entry name" value="PYRIDOXINE-5'-PHOSPHATE OXIDASE"/>
    <property type="match status" value="1"/>
</dbReference>
<comment type="caution">
    <text evidence="10">The sequence shown here is derived from an EMBL/GenBank/DDBJ whole genome shotgun (WGS) entry which is preliminary data.</text>
</comment>
<keyword evidence="2" id="KW-0285">Flavoprotein</keyword>
<dbReference type="PIRSF" id="PIRSF000190">
    <property type="entry name" value="Pyd_amn-ph_oxd"/>
    <property type="match status" value="1"/>
</dbReference>
<proteinExistence type="inferred from homology"/>
<feature type="compositionally biased region" description="Polar residues" evidence="7">
    <location>
        <begin position="1"/>
        <end position="10"/>
    </location>
</feature>
<dbReference type="Gene3D" id="2.30.110.10">
    <property type="entry name" value="Electron Transport, Fmn-binding Protein, Chain A"/>
    <property type="match status" value="1"/>
</dbReference>
<dbReference type="GO" id="GO:0004733">
    <property type="term" value="F:pyridoxamine phosphate oxidase activity"/>
    <property type="evidence" value="ECO:0007669"/>
    <property type="project" value="UniProtKB-UniRule"/>
</dbReference>
<feature type="binding site" evidence="6">
    <location>
        <begin position="141"/>
        <end position="142"/>
    </location>
    <ligand>
        <name>FMN</name>
        <dbReference type="ChEBI" id="CHEBI:58210"/>
    </ligand>
</feature>
<dbReference type="OrthoDB" id="9780392at2"/>
<dbReference type="NCBIfam" id="TIGR00558">
    <property type="entry name" value="pdxH"/>
    <property type="match status" value="1"/>
</dbReference>
<keyword evidence="4 10" id="KW-0560">Oxidoreductase</keyword>
<evidence type="ECO:0000256" key="7">
    <source>
        <dbReference type="SAM" id="MobiDB-lite"/>
    </source>
</evidence>
<dbReference type="Pfam" id="PF01243">
    <property type="entry name" value="PNPOx_N"/>
    <property type="match status" value="1"/>
</dbReference>
<dbReference type="InterPro" id="IPR011576">
    <property type="entry name" value="Pyridox_Oxase_N"/>
</dbReference>
<dbReference type="AlphaFoldDB" id="A0A7X1I7L3"/>
<sequence>MSSPAQTLSGDTALDLPEFDTPPPSPEGLLRQWLEEAVRRGVREPHAMVLATADASGRPSSRVLLLKAVQARGLLFTSFRGSRKGRDLAAVPYASATFYWRETLQQITVAGPVDVLGPEESDALFEERPRAARATTAASRQSEPLPDEQELRVRARELASSDAPIPRPEGWTGYLLRPESVEFWYGSPDRLHRRLRYEADGNGWRHQRLQP</sequence>
<dbReference type="NCBIfam" id="NF004231">
    <property type="entry name" value="PRK05679.1"/>
    <property type="match status" value="1"/>
</dbReference>
<dbReference type="Proteomes" id="UP000517694">
    <property type="component" value="Unassembled WGS sequence"/>
</dbReference>
<protein>
    <recommendedName>
        <fullName evidence="5">Pyridoxamine 5'-phosphate oxidase</fullName>
        <ecNumber evidence="5">1.4.3.5</ecNumber>
    </recommendedName>
</protein>
<name>A0A7X1I7L3_9ACTN</name>
<evidence type="ECO:0000313" key="10">
    <source>
        <dbReference type="EMBL" id="MBC2869780.1"/>
    </source>
</evidence>
<evidence type="ECO:0000256" key="2">
    <source>
        <dbReference type="ARBA" id="ARBA00022630"/>
    </source>
</evidence>
<evidence type="ECO:0000313" key="11">
    <source>
        <dbReference type="Proteomes" id="UP000517694"/>
    </source>
</evidence>
<evidence type="ECO:0000256" key="4">
    <source>
        <dbReference type="ARBA" id="ARBA00023002"/>
    </source>
</evidence>